<evidence type="ECO:0000256" key="13">
    <source>
        <dbReference type="HAMAP-Rule" id="MF_00111"/>
    </source>
</evidence>
<comment type="caution">
    <text evidence="13">Lacks conserved residue(s) required for the propagation of feature annotation.</text>
</comment>
<dbReference type="InterPro" id="IPR005750">
    <property type="entry name" value="UDP_GlcNAc_COvinyl_MurA"/>
</dbReference>
<feature type="modified residue" description="2-(S-cysteinyl)pyruvic acid O-phosphothioketal" evidence="13">
    <location>
        <position position="124"/>
    </location>
</feature>
<evidence type="ECO:0000313" key="15">
    <source>
        <dbReference type="EMBL" id="MUV15615.1"/>
    </source>
</evidence>
<sequence>MQKIQIEGGAPLNGDVQISGAKNAVLPILCATLLADEPVEISNVPHLHDVVTTAKLLAGLGAEITVDQGTIGKGSESGIVVDPRSVNSHVAPYELVKTMRASVLVLGPLLAKYGAAEVSLPGGCAIGSRPVDLHIKGMEALGAQITVDHGFIKARADRLKGGRIVFDMVSVGATENVLMAACLAQGTSVIENAAMEPEIVDLADCLNAMGAQIEGAGSNRIVVHGVERLHGAKHAVVADRIETGTFLVAGAMTGGRITARRTRPETLDAVLEKLMQAGASIEVEGDRITLDMQGRRPKAVNITTNPHPAFPTDMQAQFMAMNCIAEGVAVINETIFENRFMHVQELQRLGADIRVEGHTAIVRGVEKLSGAPVMATDLRASASLILAGLVADGETVIDRIYHLDRGYENIEEKLSGLGARIRRVG</sequence>
<dbReference type="Proteomes" id="UP000479692">
    <property type="component" value="Unassembled WGS sequence"/>
</dbReference>
<keyword evidence="7 13" id="KW-0573">Peptidoglycan synthesis</keyword>
<comment type="similarity">
    <text evidence="11 13">Belongs to the EPSP synthase family. MurA subfamily.</text>
</comment>
<comment type="subcellular location">
    <subcellularLocation>
        <location evidence="1 13">Cytoplasm</location>
    </subcellularLocation>
</comment>
<gene>
    <name evidence="13 15" type="primary">murA</name>
    <name evidence="15" type="ORF">GN331_15535</name>
</gene>
<dbReference type="GO" id="GO:0008760">
    <property type="term" value="F:UDP-N-acetylglucosamine 1-carboxyvinyltransferase activity"/>
    <property type="evidence" value="ECO:0007669"/>
    <property type="project" value="UniProtKB-UniRule"/>
</dbReference>
<keyword evidence="10 13" id="KW-0670">Pyruvate</keyword>
<comment type="catalytic activity">
    <reaction evidence="12 13">
        <text>phosphoenolpyruvate + UDP-N-acetyl-alpha-D-glucosamine = UDP-N-acetyl-3-O-(1-carboxyvinyl)-alpha-D-glucosamine + phosphate</text>
        <dbReference type="Rhea" id="RHEA:18681"/>
        <dbReference type="ChEBI" id="CHEBI:43474"/>
        <dbReference type="ChEBI" id="CHEBI:57705"/>
        <dbReference type="ChEBI" id="CHEBI:58702"/>
        <dbReference type="ChEBI" id="CHEBI:68483"/>
        <dbReference type="EC" id="2.5.1.7"/>
    </reaction>
</comment>
<evidence type="ECO:0000256" key="7">
    <source>
        <dbReference type="ARBA" id="ARBA00022984"/>
    </source>
</evidence>
<feature type="domain" description="Enolpyruvate transferase" evidence="14">
    <location>
        <begin position="7"/>
        <end position="414"/>
    </location>
</feature>
<evidence type="ECO:0000256" key="5">
    <source>
        <dbReference type="ARBA" id="ARBA00022679"/>
    </source>
</evidence>
<feature type="active site" description="Proton donor" evidence="13">
    <location>
        <position position="124"/>
    </location>
</feature>
<dbReference type="GO" id="GO:0071555">
    <property type="term" value="P:cell wall organization"/>
    <property type="evidence" value="ECO:0007669"/>
    <property type="project" value="UniProtKB-KW"/>
</dbReference>
<dbReference type="Pfam" id="PF00275">
    <property type="entry name" value="EPSP_synthase"/>
    <property type="match status" value="1"/>
</dbReference>
<dbReference type="Gene3D" id="3.65.10.10">
    <property type="entry name" value="Enolpyruvate transferase domain"/>
    <property type="match status" value="2"/>
</dbReference>
<dbReference type="InterPro" id="IPR013792">
    <property type="entry name" value="RNA3'P_cycl/enolpyr_Trfase_a/b"/>
</dbReference>
<dbReference type="NCBIfam" id="NF006873">
    <property type="entry name" value="PRK09369.1"/>
    <property type="match status" value="1"/>
</dbReference>
<dbReference type="InterPro" id="IPR050068">
    <property type="entry name" value="MurA_subfamily"/>
</dbReference>
<feature type="binding site" evidence="13">
    <location>
        <position position="335"/>
    </location>
    <ligand>
        <name>UDP-N-acetyl-alpha-D-glucosamine</name>
        <dbReference type="ChEBI" id="CHEBI:57705"/>
    </ligand>
</feature>
<keyword evidence="8 13" id="KW-0131">Cell cycle</keyword>
<keyword evidence="9 13" id="KW-0961">Cell wall biogenesis/degradation</keyword>
<evidence type="ECO:0000256" key="10">
    <source>
        <dbReference type="ARBA" id="ARBA00023317"/>
    </source>
</evidence>
<evidence type="ECO:0000256" key="9">
    <source>
        <dbReference type="ARBA" id="ARBA00023316"/>
    </source>
</evidence>
<evidence type="ECO:0000259" key="14">
    <source>
        <dbReference type="Pfam" id="PF00275"/>
    </source>
</evidence>
<name>A0A7C9HNT3_9GAMM</name>
<evidence type="ECO:0000256" key="12">
    <source>
        <dbReference type="ARBA" id="ARBA00047527"/>
    </source>
</evidence>
<dbReference type="CDD" id="cd01555">
    <property type="entry name" value="UdpNAET"/>
    <property type="match status" value="1"/>
</dbReference>
<keyword evidence="16" id="KW-1185">Reference proteome</keyword>
<proteinExistence type="inferred from homology"/>
<organism evidence="15 16">
    <name type="scientific">Noviluteimonas gilva</name>
    <dbReference type="NCBI Taxonomy" id="2682097"/>
    <lineage>
        <taxon>Bacteria</taxon>
        <taxon>Pseudomonadati</taxon>
        <taxon>Pseudomonadota</taxon>
        <taxon>Gammaproteobacteria</taxon>
        <taxon>Lysobacterales</taxon>
        <taxon>Lysobacteraceae</taxon>
        <taxon>Noviluteimonas</taxon>
    </lineage>
</organism>
<dbReference type="UniPathway" id="UPA00219"/>
<reference evidence="15 16" key="1">
    <citation type="submission" date="2019-12" db="EMBL/GenBank/DDBJ databases">
        <authorList>
            <person name="Xu J."/>
        </authorList>
    </citation>
    <scope>NUCLEOTIDE SEQUENCE [LARGE SCALE GENOMIC DNA]</scope>
    <source>
        <strain evidence="15 16">HX-5-24</strain>
    </source>
</reference>
<evidence type="ECO:0000256" key="8">
    <source>
        <dbReference type="ARBA" id="ARBA00023306"/>
    </source>
</evidence>
<evidence type="ECO:0000256" key="6">
    <source>
        <dbReference type="ARBA" id="ARBA00022960"/>
    </source>
</evidence>
<keyword evidence="6 13" id="KW-0133">Cell shape</keyword>
<comment type="function">
    <text evidence="13">Cell wall formation. Adds enolpyruvyl to UDP-N-acetylglucosamine.</text>
</comment>
<evidence type="ECO:0000256" key="1">
    <source>
        <dbReference type="ARBA" id="ARBA00004496"/>
    </source>
</evidence>
<comment type="pathway">
    <text evidence="2 13">Cell wall biogenesis; peptidoglycan biosynthesis.</text>
</comment>
<evidence type="ECO:0000256" key="3">
    <source>
        <dbReference type="ARBA" id="ARBA00022490"/>
    </source>
</evidence>
<evidence type="ECO:0000256" key="4">
    <source>
        <dbReference type="ARBA" id="ARBA00022618"/>
    </source>
</evidence>
<dbReference type="GO" id="GO:0051301">
    <property type="term" value="P:cell division"/>
    <property type="evidence" value="ECO:0007669"/>
    <property type="project" value="UniProtKB-KW"/>
</dbReference>
<evidence type="ECO:0000256" key="2">
    <source>
        <dbReference type="ARBA" id="ARBA00004752"/>
    </source>
</evidence>
<dbReference type="HAMAP" id="MF_00111">
    <property type="entry name" value="MurA"/>
    <property type="match status" value="1"/>
</dbReference>
<evidence type="ECO:0000313" key="16">
    <source>
        <dbReference type="Proteomes" id="UP000479692"/>
    </source>
</evidence>
<dbReference type="SUPFAM" id="SSF55205">
    <property type="entry name" value="EPT/RTPC-like"/>
    <property type="match status" value="1"/>
</dbReference>
<dbReference type="FunFam" id="3.65.10.10:FF:000002">
    <property type="entry name" value="UDP-N-acetylglucosamine 1-carboxyvinyltransferase"/>
    <property type="match status" value="1"/>
</dbReference>
<feature type="binding site" evidence="13">
    <location>
        <position position="313"/>
    </location>
    <ligand>
        <name>UDP-N-acetyl-alpha-D-glucosamine</name>
        <dbReference type="ChEBI" id="CHEBI:57705"/>
    </ligand>
</feature>
<dbReference type="GO" id="GO:0009252">
    <property type="term" value="P:peptidoglycan biosynthetic process"/>
    <property type="evidence" value="ECO:0007669"/>
    <property type="project" value="UniProtKB-UniRule"/>
</dbReference>
<accession>A0A7C9HNT3</accession>
<comment type="caution">
    <text evidence="15">The sequence shown here is derived from an EMBL/GenBank/DDBJ whole genome shotgun (WGS) entry which is preliminary data.</text>
</comment>
<dbReference type="PANTHER" id="PTHR43783:SF1">
    <property type="entry name" value="UDP-N-ACETYLGLUCOSAMINE 1-CARBOXYVINYLTRANSFERASE"/>
    <property type="match status" value="1"/>
</dbReference>
<dbReference type="RefSeq" id="WP_156643217.1">
    <property type="nucleotide sequence ID" value="NZ_WOXT01000006.1"/>
</dbReference>
<feature type="binding site" evidence="13">
    <location>
        <position position="100"/>
    </location>
    <ligand>
        <name>UDP-N-acetyl-alpha-D-glucosamine</name>
        <dbReference type="ChEBI" id="CHEBI:57705"/>
    </ligand>
</feature>
<dbReference type="NCBIfam" id="TIGR01072">
    <property type="entry name" value="murA"/>
    <property type="match status" value="1"/>
</dbReference>
<keyword evidence="5 13" id="KW-0808">Transferase</keyword>
<dbReference type="EMBL" id="WOXT01000006">
    <property type="protein sequence ID" value="MUV15615.1"/>
    <property type="molecule type" value="Genomic_DNA"/>
</dbReference>
<dbReference type="GO" id="GO:0008360">
    <property type="term" value="P:regulation of cell shape"/>
    <property type="evidence" value="ECO:0007669"/>
    <property type="project" value="UniProtKB-KW"/>
</dbReference>
<dbReference type="InterPro" id="IPR001986">
    <property type="entry name" value="Enolpyruvate_Tfrase_dom"/>
</dbReference>
<dbReference type="EC" id="2.5.1.7" evidence="13"/>
<dbReference type="AlphaFoldDB" id="A0A7C9HNT3"/>
<keyword evidence="4 13" id="KW-0132">Cell division</keyword>
<dbReference type="GO" id="GO:0005737">
    <property type="term" value="C:cytoplasm"/>
    <property type="evidence" value="ECO:0007669"/>
    <property type="project" value="UniProtKB-SubCell"/>
</dbReference>
<dbReference type="InterPro" id="IPR036968">
    <property type="entry name" value="Enolpyruvate_Tfrase_sf"/>
</dbReference>
<evidence type="ECO:0000256" key="11">
    <source>
        <dbReference type="ARBA" id="ARBA00038367"/>
    </source>
</evidence>
<feature type="binding site" evidence="13">
    <location>
        <begin position="22"/>
        <end position="23"/>
    </location>
    <ligand>
        <name>phosphoenolpyruvate</name>
        <dbReference type="ChEBI" id="CHEBI:58702"/>
    </ligand>
</feature>
<dbReference type="PANTHER" id="PTHR43783">
    <property type="entry name" value="UDP-N-ACETYLGLUCOSAMINE 1-CARBOXYVINYLTRANSFERASE"/>
    <property type="match status" value="1"/>
</dbReference>
<dbReference type="GO" id="GO:0019277">
    <property type="term" value="P:UDP-N-acetylgalactosamine biosynthetic process"/>
    <property type="evidence" value="ECO:0007669"/>
    <property type="project" value="InterPro"/>
</dbReference>
<keyword evidence="3 13" id="KW-0963">Cytoplasm</keyword>
<protein>
    <recommendedName>
        <fullName evidence="13">UDP-N-acetylglucosamine 1-carboxyvinyltransferase</fullName>
        <ecNumber evidence="13">2.5.1.7</ecNumber>
    </recommendedName>
    <alternativeName>
        <fullName evidence="13">Enoylpyruvate transferase</fullName>
    </alternativeName>
    <alternativeName>
        <fullName evidence="13">UDP-N-acetylglucosamine enolpyruvyl transferase</fullName>
        <shortName evidence="13">EPT</shortName>
    </alternativeName>
</protein>
<feature type="binding site" evidence="13">
    <location>
        <begin position="129"/>
        <end position="133"/>
    </location>
    <ligand>
        <name>UDP-N-acetyl-alpha-D-glucosamine</name>
        <dbReference type="ChEBI" id="CHEBI:57705"/>
    </ligand>
</feature>